<sequence>MPAMMWRCCVRTVHNLSGCKQLFACKCCVRSFYYINKFVSKHRCVSTNSVQNPVVNESSLVKVGRDMGLPPQSLLKAVECSPVLSQASLEQLKCFFSCILDNGLNCEDGLAMLTVDPNFLTLNPSKFSETIELWRNCQLGEENMKRLLMSNYSFLQISMSEIAKRIPLLTHLCGTKRNLCNLLQNCPLVLTENWTAVQNKIEYLQTVMKFENVRIVKSMALNQSLDTIRKRHVFLERCGRYIAPDPKVDPLVANKNPSLSNITDTSDKYFATKVASLSLEEYEVFCELFTEELDEDNSNYDSDSDSEQ</sequence>
<accession>A0ABQ9IKD1</accession>
<evidence type="ECO:0000313" key="4">
    <source>
        <dbReference type="Proteomes" id="UP001159363"/>
    </source>
</evidence>
<dbReference type="Proteomes" id="UP001159363">
    <property type="component" value="Chromosome 1"/>
</dbReference>
<dbReference type="Pfam" id="PF02536">
    <property type="entry name" value="mTERF"/>
    <property type="match status" value="1"/>
</dbReference>
<dbReference type="Gene3D" id="1.25.70.10">
    <property type="entry name" value="Transcription termination factor 3, mitochondrial"/>
    <property type="match status" value="1"/>
</dbReference>
<protein>
    <submittedName>
        <fullName evidence="3">Uncharacterized protein</fullName>
    </submittedName>
</protein>
<evidence type="ECO:0000256" key="2">
    <source>
        <dbReference type="ARBA" id="ARBA00022946"/>
    </source>
</evidence>
<dbReference type="InterPro" id="IPR003690">
    <property type="entry name" value="MTERF"/>
</dbReference>
<dbReference type="InterPro" id="IPR038538">
    <property type="entry name" value="MTERF_sf"/>
</dbReference>
<comment type="caution">
    <text evidence="3">The sequence shown here is derived from an EMBL/GenBank/DDBJ whole genome shotgun (WGS) entry which is preliminary data.</text>
</comment>
<organism evidence="3 4">
    <name type="scientific">Dryococelus australis</name>
    <dbReference type="NCBI Taxonomy" id="614101"/>
    <lineage>
        <taxon>Eukaryota</taxon>
        <taxon>Metazoa</taxon>
        <taxon>Ecdysozoa</taxon>
        <taxon>Arthropoda</taxon>
        <taxon>Hexapoda</taxon>
        <taxon>Insecta</taxon>
        <taxon>Pterygota</taxon>
        <taxon>Neoptera</taxon>
        <taxon>Polyneoptera</taxon>
        <taxon>Phasmatodea</taxon>
        <taxon>Verophasmatodea</taxon>
        <taxon>Anareolatae</taxon>
        <taxon>Phasmatidae</taxon>
        <taxon>Eurycanthinae</taxon>
        <taxon>Dryococelus</taxon>
    </lineage>
</organism>
<gene>
    <name evidence="3" type="ORF">PR048_002499</name>
</gene>
<evidence type="ECO:0000256" key="1">
    <source>
        <dbReference type="ARBA" id="ARBA00007692"/>
    </source>
</evidence>
<proteinExistence type="inferred from homology"/>
<reference evidence="3 4" key="1">
    <citation type="submission" date="2023-02" db="EMBL/GenBank/DDBJ databases">
        <title>LHISI_Scaffold_Assembly.</title>
        <authorList>
            <person name="Stuart O.P."/>
            <person name="Cleave R."/>
            <person name="Magrath M.J.L."/>
            <person name="Mikheyev A.S."/>
        </authorList>
    </citation>
    <scope>NUCLEOTIDE SEQUENCE [LARGE SCALE GENOMIC DNA]</scope>
    <source>
        <strain evidence="3">Daus_M_001</strain>
        <tissue evidence="3">Leg muscle</tissue>
    </source>
</reference>
<keyword evidence="4" id="KW-1185">Reference proteome</keyword>
<keyword evidence="2" id="KW-0809">Transit peptide</keyword>
<dbReference type="EMBL" id="JARBHB010000001">
    <property type="protein sequence ID" value="KAJ8897153.1"/>
    <property type="molecule type" value="Genomic_DNA"/>
</dbReference>
<comment type="similarity">
    <text evidence="1">Belongs to the mTERF family.</text>
</comment>
<name>A0ABQ9IKD1_9NEOP</name>
<evidence type="ECO:0000313" key="3">
    <source>
        <dbReference type="EMBL" id="KAJ8897153.1"/>
    </source>
</evidence>